<dbReference type="InterPro" id="IPR008622">
    <property type="entry name" value="FliT"/>
</dbReference>
<evidence type="ECO:0000256" key="3">
    <source>
        <dbReference type="ARBA" id="ARBA00022795"/>
    </source>
</evidence>
<sequence length="94" mass="10458">MTLENHYRQLLQISQDMLAAGQAQEWEKLVSLEADRSLLLDKSPAPTAAKGENPQAAVALIHQIQAIDAQLQEIVATWLEHARILLRIKPVSPL</sequence>
<dbReference type="HOGENOM" id="CLU_2381392_0_0_4"/>
<evidence type="ECO:0000256" key="2">
    <source>
        <dbReference type="ARBA" id="ARBA00022490"/>
    </source>
</evidence>
<accession>Q47HZ5</accession>
<evidence type="ECO:0000313" key="6">
    <source>
        <dbReference type="EMBL" id="AAZ45536.1"/>
    </source>
</evidence>
<dbReference type="KEGG" id="dar:Daro_0780"/>
<keyword evidence="3" id="KW-1005">Bacterial flagellum biogenesis</keyword>
<proteinExistence type="predicted"/>
<evidence type="ECO:0000256" key="4">
    <source>
        <dbReference type="ARBA" id="ARBA00023186"/>
    </source>
</evidence>
<evidence type="ECO:0000256" key="1">
    <source>
        <dbReference type="ARBA" id="ARBA00004514"/>
    </source>
</evidence>
<dbReference type="AlphaFoldDB" id="Q47HZ5"/>
<gene>
    <name evidence="6" type="ordered locus">Daro_0780</name>
</gene>
<dbReference type="EMBL" id="CP000089">
    <property type="protein sequence ID" value="AAZ45536.1"/>
    <property type="molecule type" value="Genomic_DNA"/>
</dbReference>
<protein>
    <recommendedName>
        <fullName evidence="5">Flagellar protein FliT</fullName>
    </recommendedName>
</protein>
<evidence type="ECO:0000256" key="5">
    <source>
        <dbReference type="ARBA" id="ARBA00093797"/>
    </source>
</evidence>
<organism evidence="6">
    <name type="scientific">Dechloromonas aromatica (strain RCB)</name>
    <dbReference type="NCBI Taxonomy" id="159087"/>
    <lineage>
        <taxon>Bacteria</taxon>
        <taxon>Pseudomonadati</taxon>
        <taxon>Pseudomonadota</taxon>
        <taxon>Betaproteobacteria</taxon>
        <taxon>Rhodocyclales</taxon>
        <taxon>Azonexaceae</taxon>
        <taxon>Dechloromonas</taxon>
    </lineage>
</organism>
<reference evidence="6" key="1">
    <citation type="submission" date="2005-08" db="EMBL/GenBank/DDBJ databases">
        <title>Complete sequence of Dechloromonas aromatica RCB.</title>
        <authorList>
            <person name="Salinero K.K."/>
            <person name="Copeland A."/>
            <person name="Lucas S."/>
            <person name="Lapidus A."/>
            <person name="Barry K."/>
            <person name="Detter J.C."/>
            <person name="Glavina T."/>
            <person name="Hammon N."/>
            <person name="Israni S."/>
            <person name="Pitluck S."/>
            <person name="Di Bartolo G."/>
            <person name="Trong S."/>
            <person name="Schmutz J."/>
            <person name="Larimer F."/>
            <person name="Land M."/>
            <person name="Ivanova N."/>
            <person name="Richardson P."/>
        </authorList>
    </citation>
    <scope>NUCLEOTIDE SEQUENCE</scope>
    <source>
        <strain evidence="6">RCB</strain>
    </source>
</reference>
<dbReference type="GO" id="GO:0044781">
    <property type="term" value="P:bacterial-type flagellum organization"/>
    <property type="evidence" value="ECO:0007669"/>
    <property type="project" value="UniProtKB-KW"/>
</dbReference>
<comment type="subcellular location">
    <subcellularLocation>
        <location evidence="1">Cytoplasm</location>
        <location evidence="1">Cytosol</location>
    </subcellularLocation>
</comment>
<dbReference type="Pfam" id="PF05400">
    <property type="entry name" value="FliT"/>
    <property type="match status" value="1"/>
</dbReference>
<name>Q47HZ5_DECAR</name>
<keyword evidence="2" id="KW-0963">Cytoplasm</keyword>
<dbReference type="OrthoDB" id="8687480at2"/>
<keyword evidence="4" id="KW-0143">Chaperone</keyword>
<dbReference type="STRING" id="159087.Daro_0780"/>
<dbReference type="Gene3D" id="1.20.58.380">
    <property type="entry name" value="Flagellar protein flit"/>
    <property type="match status" value="1"/>
</dbReference>